<keyword evidence="5" id="KW-1185">Reference proteome</keyword>
<keyword evidence="3" id="KW-0732">Signal</keyword>
<feature type="region of interest" description="Disordered" evidence="1">
    <location>
        <begin position="224"/>
        <end position="248"/>
    </location>
</feature>
<dbReference type="PROSITE" id="PS51257">
    <property type="entry name" value="PROKAR_LIPOPROTEIN"/>
    <property type="match status" value="1"/>
</dbReference>
<comment type="caution">
    <text evidence="4">The sequence shown here is derived from an EMBL/GenBank/DDBJ whole genome shotgun (WGS) entry which is preliminary data.</text>
</comment>
<feature type="transmembrane region" description="Helical" evidence="2">
    <location>
        <begin position="88"/>
        <end position="112"/>
    </location>
</feature>
<feature type="compositionally biased region" description="Basic residues" evidence="1">
    <location>
        <begin position="225"/>
        <end position="248"/>
    </location>
</feature>
<evidence type="ECO:0000256" key="2">
    <source>
        <dbReference type="SAM" id="Phobius"/>
    </source>
</evidence>
<reference evidence="5" key="1">
    <citation type="journal article" date="2023" name="Commun. Biol.">
        <title>Genome analysis of Parmales, the sister group of diatoms, reveals the evolutionary specialization of diatoms from phago-mixotrophs to photoautotrophs.</title>
        <authorList>
            <person name="Ban H."/>
            <person name="Sato S."/>
            <person name="Yoshikawa S."/>
            <person name="Yamada K."/>
            <person name="Nakamura Y."/>
            <person name="Ichinomiya M."/>
            <person name="Sato N."/>
            <person name="Blanc-Mathieu R."/>
            <person name="Endo H."/>
            <person name="Kuwata A."/>
            <person name="Ogata H."/>
        </authorList>
    </citation>
    <scope>NUCLEOTIDE SEQUENCE [LARGE SCALE GENOMIC DNA]</scope>
    <source>
        <strain evidence="5">NIES 3700</strain>
    </source>
</reference>
<feature type="transmembrane region" description="Helical" evidence="2">
    <location>
        <begin position="168"/>
        <end position="191"/>
    </location>
</feature>
<accession>A0A9W7F7X2</accession>
<proteinExistence type="predicted"/>
<sequence length="248" mass="25136">MGAKTDIITLISLLACAITIAISLSCRNTGQYVATQFVGVSGNGFSAGTTVGWHLGYEGFMVADDNTVFPLSDLCGPPCDTLANVGKAYAGFSAVALVLVALPAVGVVLSLIGCGVSDGMGGTLLVLVNTSFFCNLLSCLLMLCGVAATVNGEGDDYRFTLVGDPDGLIPNMGAIANYVSFLFYAVAICCLKREDVGGGGGGGGGGVHKGAQSRMYSGSAMRPTVGKKAKQHGKRPSVGAGKKRGGYV</sequence>
<name>A0A9W7F7X2_9STRA</name>
<dbReference type="OrthoDB" id="192724at2759"/>
<organism evidence="4 5">
    <name type="scientific">Triparma laevis f. longispina</name>
    <dbReference type="NCBI Taxonomy" id="1714387"/>
    <lineage>
        <taxon>Eukaryota</taxon>
        <taxon>Sar</taxon>
        <taxon>Stramenopiles</taxon>
        <taxon>Ochrophyta</taxon>
        <taxon>Bolidophyceae</taxon>
        <taxon>Parmales</taxon>
        <taxon>Triparmaceae</taxon>
        <taxon>Triparma</taxon>
    </lineage>
</organism>
<keyword evidence="2" id="KW-1133">Transmembrane helix</keyword>
<feature type="chain" id="PRO_5040895610" evidence="3">
    <location>
        <begin position="22"/>
        <end position="248"/>
    </location>
</feature>
<evidence type="ECO:0000256" key="1">
    <source>
        <dbReference type="SAM" id="MobiDB-lite"/>
    </source>
</evidence>
<evidence type="ECO:0000313" key="5">
    <source>
        <dbReference type="Proteomes" id="UP001165122"/>
    </source>
</evidence>
<protein>
    <submittedName>
        <fullName evidence="4">Uncharacterized protein</fullName>
    </submittedName>
</protein>
<evidence type="ECO:0000256" key="3">
    <source>
        <dbReference type="SAM" id="SignalP"/>
    </source>
</evidence>
<keyword evidence="2" id="KW-0812">Transmembrane</keyword>
<gene>
    <name evidence="4" type="ORF">TrLO_g3185</name>
</gene>
<dbReference type="AlphaFoldDB" id="A0A9W7F7X2"/>
<evidence type="ECO:0000313" key="4">
    <source>
        <dbReference type="EMBL" id="GMI06625.1"/>
    </source>
</evidence>
<keyword evidence="2" id="KW-0472">Membrane</keyword>
<dbReference type="Proteomes" id="UP001165122">
    <property type="component" value="Unassembled WGS sequence"/>
</dbReference>
<feature type="transmembrane region" description="Helical" evidence="2">
    <location>
        <begin position="124"/>
        <end position="148"/>
    </location>
</feature>
<feature type="signal peptide" evidence="3">
    <location>
        <begin position="1"/>
        <end position="21"/>
    </location>
</feature>
<dbReference type="EMBL" id="BRXW01000102">
    <property type="protein sequence ID" value="GMI06625.1"/>
    <property type="molecule type" value="Genomic_DNA"/>
</dbReference>